<accession>A0ABS2XME4</accession>
<dbReference type="Proteomes" id="UP001166093">
    <property type="component" value="Unassembled WGS sequence"/>
</dbReference>
<dbReference type="EMBL" id="JAAWVQ010047939">
    <property type="protein sequence ID" value="MBN3275107.1"/>
    <property type="molecule type" value="Genomic_DNA"/>
</dbReference>
<name>A0ABS2XME4_POLSP</name>
<proteinExistence type="predicted"/>
<dbReference type="Pfam" id="PF16093">
    <property type="entry name" value="PAC4"/>
    <property type="match status" value="1"/>
</dbReference>
<reference evidence="1" key="1">
    <citation type="journal article" date="2021" name="Cell">
        <title>Tracing the genetic footprints of vertebrate landing in non-teleost ray-finned fishes.</title>
        <authorList>
            <person name="Bi X."/>
            <person name="Wang K."/>
            <person name="Yang L."/>
            <person name="Pan H."/>
            <person name="Jiang H."/>
            <person name="Wei Q."/>
            <person name="Fang M."/>
            <person name="Yu H."/>
            <person name="Zhu C."/>
            <person name="Cai Y."/>
            <person name="He Y."/>
            <person name="Gan X."/>
            <person name="Zeng H."/>
            <person name="Yu D."/>
            <person name="Zhu Y."/>
            <person name="Jiang H."/>
            <person name="Qiu Q."/>
            <person name="Yang H."/>
            <person name="Zhang Y.E."/>
            <person name="Wang W."/>
            <person name="Zhu M."/>
            <person name="He S."/>
            <person name="Zhang G."/>
        </authorList>
    </citation>
    <scope>NUCLEOTIDE SEQUENCE</scope>
    <source>
        <strain evidence="1">Pddl_001</strain>
    </source>
</reference>
<dbReference type="PANTHER" id="PTHR33559:SF1">
    <property type="entry name" value="PROTEASOME ASSEMBLY CHAPERONE 4"/>
    <property type="match status" value="1"/>
</dbReference>
<dbReference type="InterPro" id="IPR032157">
    <property type="entry name" value="PAC4"/>
</dbReference>
<sequence>MKMKDCFFLWVGSTPNLSNLAVAMCSKFDSVPLSTLVLGDTSDTTSNSLAQRLAKKTKKQVFVSHNIPITETNLALLIENRIKKEMELLPDKF</sequence>
<comment type="caution">
    <text evidence="1">The sequence shown here is derived from an EMBL/GenBank/DDBJ whole genome shotgun (WGS) entry which is preliminary data.</text>
</comment>
<evidence type="ECO:0000313" key="1">
    <source>
        <dbReference type="EMBL" id="MBN3275107.1"/>
    </source>
</evidence>
<protein>
    <submittedName>
        <fullName evidence="1">PSMG4 protein</fullName>
    </submittedName>
</protein>
<organism evidence="1 2">
    <name type="scientific">Polyodon spathula</name>
    <name type="common">North American paddlefish</name>
    <name type="synonym">Squalus spathula</name>
    <dbReference type="NCBI Taxonomy" id="7913"/>
    <lineage>
        <taxon>Eukaryota</taxon>
        <taxon>Metazoa</taxon>
        <taxon>Chordata</taxon>
        <taxon>Craniata</taxon>
        <taxon>Vertebrata</taxon>
        <taxon>Euteleostomi</taxon>
        <taxon>Actinopterygii</taxon>
        <taxon>Chondrostei</taxon>
        <taxon>Acipenseriformes</taxon>
        <taxon>Polyodontidae</taxon>
        <taxon>Polyodon</taxon>
    </lineage>
</organism>
<feature type="non-terminal residue" evidence="1">
    <location>
        <position position="1"/>
    </location>
</feature>
<evidence type="ECO:0000313" key="2">
    <source>
        <dbReference type="Proteomes" id="UP001166093"/>
    </source>
</evidence>
<feature type="non-terminal residue" evidence="1">
    <location>
        <position position="93"/>
    </location>
</feature>
<dbReference type="PANTHER" id="PTHR33559">
    <property type="entry name" value="PROTEASOME ASSEMBLY CHAPERONE 4"/>
    <property type="match status" value="1"/>
</dbReference>
<gene>
    <name evidence="1" type="primary">Psmg4</name>
    <name evidence="1" type="ORF">GTO93_0014088</name>
</gene>
<keyword evidence="2" id="KW-1185">Reference proteome</keyword>